<keyword evidence="3" id="KW-1185">Reference proteome</keyword>
<name>A0ABP6SWM5_9ACTN</name>
<organism evidence="2 3">
    <name type="scientific">Cryptosporangium minutisporangium</name>
    <dbReference type="NCBI Taxonomy" id="113569"/>
    <lineage>
        <taxon>Bacteria</taxon>
        <taxon>Bacillati</taxon>
        <taxon>Actinomycetota</taxon>
        <taxon>Actinomycetes</taxon>
        <taxon>Cryptosporangiales</taxon>
        <taxon>Cryptosporangiaceae</taxon>
        <taxon>Cryptosporangium</taxon>
    </lineage>
</organism>
<protein>
    <submittedName>
        <fullName evidence="2">Uncharacterized protein</fullName>
    </submittedName>
</protein>
<sequence length="135" mass="14576">MDMAPIAMIFFITRLLKMTPNKEEAYKSSNLDMPGFSNPALVIAFTDVFHRDGNSRARTATLCAIASSYPQGRGTRSLRAATQRERQRTAVGGAARWPPSECGVHVSARFVGRTHPVFAPGRGTAQTSATGLHLG</sequence>
<reference evidence="3" key="1">
    <citation type="journal article" date="2019" name="Int. J. Syst. Evol. Microbiol.">
        <title>The Global Catalogue of Microorganisms (GCM) 10K type strain sequencing project: providing services to taxonomists for standard genome sequencing and annotation.</title>
        <authorList>
            <consortium name="The Broad Institute Genomics Platform"/>
            <consortium name="The Broad Institute Genome Sequencing Center for Infectious Disease"/>
            <person name="Wu L."/>
            <person name="Ma J."/>
        </authorList>
    </citation>
    <scope>NUCLEOTIDE SEQUENCE [LARGE SCALE GENOMIC DNA]</scope>
    <source>
        <strain evidence="3">JCM 9458</strain>
    </source>
</reference>
<evidence type="ECO:0000313" key="2">
    <source>
        <dbReference type="EMBL" id="GAA3387061.1"/>
    </source>
</evidence>
<dbReference type="Proteomes" id="UP001501676">
    <property type="component" value="Unassembled WGS sequence"/>
</dbReference>
<evidence type="ECO:0000256" key="1">
    <source>
        <dbReference type="SAM" id="MobiDB-lite"/>
    </source>
</evidence>
<comment type="caution">
    <text evidence="2">The sequence shown here is derived from an EMBL/GenBank/DDBJ whole genome shotgun (WGS) entry which is preliminary data.</text>
</comment>
<proteinExistence type="predicted"/>
<dbReference type="EMBL" id="BAAAYN010000017">
    <property type="protein sequence ID" value="GAA3387061.1"/>
    <property type="molecule type" value="Genomic_DNA"/>
</dbReference>
<accession>A0ABP6SWM5</accession>
<evidence type="ECO:0000313" key="3">
    <source>
        <dbReference type="Proteomes" id="UP001501676"/>
    </source>
</evidence>
<feature type="region of interest" description="Disordered" evidence="1">
    <location>
        <begin position="74"/>
        <end position="96"/>
    </location>
</feature>
<gene>
    <name evidence="2" type="ORF">GCM10020369_28160</name>
</gene>